<name>A0A2S8RWP3_9RHOB</name>
<dbReference type="Proteomes" id="UP000238338">
    <property type="component" value="Unassembled WGS sequence"/>
</dbReference>
<comment type="caution">
    <text evidence="1">The sequence shown here is derived from an EMBL/GenBank/DDBJ whole genome shotgun (WGS) entry which is preliminary data.</text>
</comment>
<organism evidence="1 2">
    <name type="scientific">Albidovulum denitrificans</name>
    <dbReference type="NCBI Taxonomy" id="404881"/>
    <lineage>
        <taxon>Bacteria</taxon>
        <taxon>Pseudomonadati</taxon>
        <taxon>Pseudomonadota</taxon>
        <taxon>Alphaproteobacteria</taxon>
        <taxon>Rhodobacterales</taxon>
        <taxon>Paracoccaceae</taxon>
        <taxon>Albidovulum</taxon>
    </lineage>
</organism>
<dbReference type="AlphaFoldDB" id="A0A2S8RWP3"/>
<reference evidence="1 2" key="1">
    <citation type="submission" date="2018-02" db="EMBL/GenBank/DDBJ databases">
        <title>Genomic Encyclopedia of Archaeal and Bacterial Type Strains, Phase II (KMG-II): from individual species to whole genera.</title>
        <authorList>
            <person name="Goeker M."/>
        </authorList>
    </citation>
    <scope>NUCLEOTIDE SEQUENCE [LARGE SCALE GENOMIC DNA]</scope>
    <source>
        <strain evidence="1 2">DSM 18921</strain>
    </source>
</reference>
<keyword evidence="2" id="KW-1185">Reference proteome</keyword>
<dbReference type="EMBL" id="PVEP01000015">
    <property type="protein sequence ID" value="PQV52907.1"/>
    <property type="molecule type" value="Genomic_DNA"/>
</dbReference>
<accession>A0A2S8RWP3</accession>
<evidence type="ECO:0000313" key="1">
    <source>
        <dbReference type="EMBL" id="PQV52907.1"/>
    </source>
</evidence>
<sequence>MTALEWLRDHWKGAGTILGAALYIWVNHKDLPFWPRTAKVASSALIGLVVAPEIVEKWGTSPYLTLASVMVLAWVVIDGATTILRNPKEVLAEILRRYGGGK</sequence>
<gene>
    <name evidence="1" type="ORF">LX70_04013</name>
</gene>
<protein>
    <submittedName>
        <fullName evidence="1">Uncharacterized protein</fullName>
    </submittedName>
</protein>
<evidence type="ECO:0000313" key="2">
    <source>
        <dbReference type="Proteomes" id="UP000238338"/>
    </source>
</evidence>
<proteinExistence type="predicted"/>
<dbReference type="RefSeq" id="WP_146111678.1">
    <property type="nucleotide sequence ID" value="NZ_PVEP01000015.1"/>
</dbReference>